<keyword evidence="3 6" id="KW-0489">Methyltransferase</keyword>
<dbReference type="PANTHER" id="PTHR31760:SF0">
    <property type="entry name" value="S-ADENOSYL-L-METHIONINE-DEPENDENT METHYLTRANSFERASES SUPERFAMILY PROTEIN"/>
    <property type="match status" value="1"/>
</dbReference>
<keyword evidence="5 6" id="KW-0949">S-adenosyl-L-methionine</keyword>
<dbReference type="Proteomes" id="UP000051927">
    <property type="component" value="Unassembled WGS sequence"/>
</dbReference>
<proteinExistence type="inferred from homology"/>
<dbReference type="InterPro" id="IPR003682">
    <property type="entry name" value="rRNA_ssu_MeTfrase_G"/>
</dbReference>
<feature type="binding site" evidence="6">
    <location>
        <position position="84"/>
    </location>
    <ligand>
        <name>S-adenosyl-L-methionine</name>
        <dbReference type="ChEBI" id="CHEBI:59789"/>
    </ligand>
</feature>
<dbReference type="GeneID" id="84904455"/>
<evidence type="ECO:0000256" key="3">
    <source>
        <dbReference type="ARBA" id="ARBA00022603"/>
    </source>
</evidence>
<sequence>MEKVYTEENEKKLLRLLNIYDLSTTHEQRKFLLTYLELLFEKNKTLNLTRITDIDSALVLHILDSLLLSKFMLCSEEDSFCDIGTGGGVPGIPLGCVLGCKGLLIDSIGKKISAVNEFAEQLGIQDRIIAKQMRAEEIEAKMKRSFRFVVARAVAKANVVMEYAEPFLMDQGKLLLQKANIEEKELQDALQMAKLCGFKMVSRETFELPNEFGHREILIFQKNKKSRIILPRKNGEAKKHPLCG</sequence>
<keyword evidence="4 6" id="KW-0808">Transferase</keyword>
<evidence type="ECO:0000256" key="5">
    <source>
        <dbReference type="ARBA" id="ARBA00022691"/>
    </source>
</evidence>
<dbReference type="InterPro" id="IPR029063">
    <property type="entry name" value="SAM-dependent_MTases_sf"/>
</dbReference>
<keyword evidence="8" id="KW-1185">Reference proteome</keyword>
<dbReference type="EMBL" id="JQCP01000002">
    <property type="protein sequence ID" value="KRO02227.1"/>
    <property type="molecule type" value="Genomic_DNA"/>
</dbReference>
<comment type="similarity">
    <text evidence="6">Belongs to the methyltransferase superfamily. RNA methyltransferase RsmG family.</text>
</comment>
<feature type="binding site" evidence="6">
    <location>
        <begin position="135"/>
        <end position="136"/>
    </location>
    <ligand>
        <name>S-adenosyl-L-methionine</name>
        <dbReference type="ChEBI" id="CHEBI:59789"/>
    </ligand>
</feature>
<evidence type="ECO:0000256" key="2">
    <source>
        <dbReference type="ARBA" id="ARBA00022552"/>
    </source>
</evidence>
<evidence type="ECO:0000313" key="8">
    <source>
        <dbReference type="Proteomes" id="UP000051927"/>
    </source>
</evidence>
<dbReference type="PANTHER" id="PTHR31760">
    <property type="entry name" value="S-ADENOSYL-L-METHIONINE-DEPENDENT METHYLTRANSFERASES SUPERFAMILY PROTEIN"/>
    <property type="match status" value="1"/>
</dbReference>
<name>A0ABR5PZX2_9ACTN</name>
<dbReference type="GO" id="GO:0008168">
    <property type="term" value="F:methyltransferase activity"/>
    <property type="evidence" value="ECO:0007669"/>
    <property type="project" value="UniProtKB-KW"/>
</dbReference>
<dbReference type="GO" id="GO:0032259">
    <property type="term" value="P:methylation"/>
    <property type="evidence" value="ECO:0007669"/>
    <property type="project" value="UniProtKB-KW"/>
</dbReference>
<protein>
    <recommendedName>
        <fullName evidence="6">Ribosomal RNA small subunit methyltransferase G</fullName>
        <ecNumber evidence="6">2.1.1.-</ecNumber>
    </recommendedName>
    <alternativeName>
        <fullName evidence="6">16S rRNA 7-methylguanosine methyltransferase</fullName>
        <shortName evidence="6">16S rRNA m7G methyltransferase</shortName>
    </alternativeName>
</protein>
<accession>A0ABR5PZX2</accession>
<evidence type="ECO:0000256" key="1">
    <source>
        <dbReference type="ARBA" id="ARBA00022490"/>
    </source>
</evidence>
<reference evidence="7 8" key="1">
    <citation type="journal article" date="2015" name="Genome Announc.">
        <title>Expanding the biotechnology potential of lactobacilli through comparative genomics of 213 strains and associated genera.</title>
        <authorList>
            <person name="Sun Z."/>
            <person name="Harris H.M."/>
            <person name="McCann A."/>
            <person name="Guo C."/>
            <person name="Argimon S."/>
            <person name="Zhang W."/>
            <person name="Yang X."/>
            <person name="Jeffery I.B."/>
            <person name="Cooney J.C."/>
            <person name="Kagawa T.F."/>
            <person name="Liu W."/>
            <person name="Song Y."/>
            <person name="Salvetti E."/>
            <person name="Wrobel A."/>
            <person name="Rasinkangas P."/>
            <person name="Parkhill J."/>
            <person name="Rea M.C."/>
            <person name="O'Sullivan O."/>
            <person name="Ritari J."/>
            <person name="Douillard F.P."/>
            <person name="Paul Ross R."/>
            <person name="Yang R."/>
            <person name="Briner A.E."/>
            <person name="Felis G.E."/>
            <person name="de Vos W.M."/>
            <person name="Barrangou R."/>
            <person name="Klaenhammer T.R."/>
            <person name="Caufield P.W."/>
            <person name="Cui Y."/>
            <person name="Zhang H."/>
            <person name="O'Toole P.W."/>
        </authorList>
    </citation>
    <scope>NUCLEOTIDE SEQUENCE [LARGE SCALE GENOMIC DNA]</scope>
    <source>
        <strain evidence="7 8">DSM 7090</strain>
    </source>
</reference>
<dbReference type="NCBIfam" id="TIGR00138">
    <property type="entry name" value="rsmG_gidB"/>
    <property type="match status" value="1"/>
</dbReference>
<dbReference type="HAMAP" id="MF_00074">
    <property type="entry name" value="16SrRNA_methyltr_G"/>
    <property type="match status" value="1"/>
</dbReference>
<dbReference type="SUPFAM" id="SSF53335">
    <property type="entry name" value="S-adenosyl-L-methionine-dependent methyltransferases"/>
    <property type="match status" value="1"/>
</dbReference>
<organism evidence="7 8">
    <name type="scientific">Lancefieldella rimae</name>
    <dbReference type="NCBI Taxonomy" id="1383"/>
    <lineage>
        <taxon>Bacteria</taxon>
        <taxon>Bacillati</taxon>
        <taxon>Actinomycetota</taxon>
        <taxon>Coriobacteriia</taxon>
        <taxon>Coriobacteriales</taxon>
        <taxon>Atopobiaceae</taxon>
        <taxon>Lancefieldella</taxon>
    </lineage>
</organism>
<comment type="caution">
    <text evidence="6">Lacks conserved residue(s) required for the propagation of feature annotation.</text>
</comment>
<evidence type="ECO:0000313" key="7">
    <source>
        <dbReference type="EMBL" id="KRO02227.1"/>
    </source>
</evidence>
<dbReference type="PIRSF" id="PIRSF003078">
    <property type="entry name" value="GidB"/>
    <property type="match status" value="1"/>
</dbReference>
<evidence type="ECO:0000256" key="6">
    <source>
        <dbReference type="HAMAP-Rule" id="MF_00074"/>
    </source>
</evidence>
<dbReference type="Pfam" id="PF02527">
    <property type="entry name" value="GidB"/>
    <property type="match status" value="1"/>
</dbReference>
<dbReference type="EC" id="2.1.1.-" evidence="6"/>
<gene>
    <name evidence="6" type="primary">rsmG</name>
    <name evidence="7" type="ORF">IV60_GL000652</name>
</gene>
<keyword evidence="1 6" id="KW-0963">Cytoplasm</keyword>
<keyword evidence="2 6" id="KW-0698">rRNA processing</keyword>
<dbReference type="RefSeq" id="WP_003149199.1">
    <property type="nucleotide sequence ID" value="NZ_JQCP01000002.1"/>
</dbReference>
<evidence type="ECO:0000256" key="4">
    <source>
        <dbReference type="ARBA" id="ARBA00022679"/>
    </source>
</evidence>
<comment type="caution">
    <text evidence="7">The sequence shown here is derived from an EMBL/GenBank/DDBJ whole genome shotgun (WGS) entry which is preliminary data.</text>
</comment>
<feature type="binding site" evidence="6">
    <location>
        <position position="152"/>
    </location>
    <ligand>
        <name>S-adenosyl-L-methionine</name>
        <dbReference type="ChEBI" id="CHEBI:59789"/>
    </ligand>
</feature>
<comment type="subcellular location">
    <subcellularLocation>
        <location evidence="6">Cytoplasm</location>
    </subcellularLocation>
</comment>
<dbReference type="Gene3D" id="3.40.50.150">
    <property type="entry name" value="Vaccinia Virus protein VP39"/>
    <property type="match status" value="1"/>
</dbReference>
<comment type="function">
    <text evidence="6">Specifically methylates the N7 position of a guanine in 16S rRNA.</text>
</comment>